<gene>
    <name evidence="2" type="ORF">CAMP_LOCUS13691</name>
</gene>
<feature type="signal peptide" evidence="1">
    <location>
        <begin position="1"/>
        <end position="20"/>
    </location>
</feature>
<keyword evidence="3" id="KW-1185">Reference proteome</keyword>
<dbReference type="AlphaFoldDB" id="A0A9P1IU10"/>
<dbReference type="OrthoDB" id="5792800at2759"/>
<evidence type="ECO:0000313" key="2">
    <source>
        <dbReference type="EMBL" id="CAI5451054.1"/>
    </source>
</evidence>
<sequence length="373" mass="40457">MIYLQFILLVLAGISKNAVAQNMDIQPFLSFLRPENMRSMAELATELSSMATKNIAENERDIQKTASIPQPIDPQTARPSQMIGGALSNIAYQSRNAILDVLSSSSTTTPTPITFGMLPTTLSTTVIPNIFGAKTVEIGNGNANEERDVLGVKEFKRPKEIRYAEASSSGVVEEVAAASIPNSEPLSKLPPPQNAFDGSPFMQIARRFLQVGNGQQKDGEGMIPQIGIRDFVSNSDSNFGIPKGKGCLPFISEFMQIAYGNCQNVADEKTFDAWGDELRSAILTGEIDLLKASQETCRRGAERQQCDALREAVANCDVMASIEIGSQLQRNMKRCEEVSGIIDQNPAAVLGQLNNLISGEMAQGFLNNFLKNG</sequence>
<dbReference type="Proteomes" id="UP001152747">
    <property type="component" value="Unassembled WGS sequence"/>
</dbReference>
<dbReference type="EMBL" id="CANHGI010000005">
    <property type="protein sequence ID" value="CAI5451054.1"/>
    <property type="molecule type" value="Genomic_DNA"/>
</dbReference>
<reference evidence="2" key="1">
    <citation type="submission" date="2022-11" db="EMBL/GenBank/DDBJ databases">
        <authorList>
            <person name="Kikuchi T."/>
        </authorList>
    </citation>
    <scope>NUCLEOTIDE SEQUENCE</scope>
    <source>
        <strain evidence="2">PS1010</strain>
    </source>
</reference>
<feature type="chain" id="PRO_5040186861" evidence="1">
    <location>
        <begin position="21"/>
        <end position="373"/>
    </location>
</feature>
<evidence type="ECO:0000256" key="1">
    <source>
        <dbReference type="SAM" id="SignalP"/>
    </source>
</evidence>
<comment type="caution">
    <text evidence="2">The sequence shown here is derived from an EMBL/GenBank/DDBJ whole genome shotgun (WGS) entry which is preliminary data.</text>
</comment>
<keyword evidence="1" id="KW-0732">Signal</keyword>
<accession>A0A9P1IU10</accession>
<evidence type="ECO:0000313" key="3">
    <source>
        <dbReference type="Proteomes" id="UP001152747"/>
    </source>
</evidence>
<organism evidence="2 3">
    <name type="scientific">Caenorhabditis angaria</name>
    <dbReference type="NCBI Taxonomy" id="860376"/>
    <lineage>
        <taxon>Eukaryota</taxon>
        <taxon>Metazoa</taxon>
        <taxon>Ecdysozoa</taxon>
        <taxon>Nematoda</taxon>
        <taxon>Chromadorea</taxon>
        <taxon>Rhabditida</taxon>
        <taxon>Rhabditina</taxon>
        <taxon>Rhabditomorpha</taxon>
        <taxon>Rhabditoidea</taxon>
        <taxon>Rhabditidae</taxon>
        <taxon>Peloderinae</taxon>
        <taxon>Caenorhabditis</taxon>
    </lineage>
</organism>
<protein>
    <submittedName>
        <fullName evidence="2">Uncharacterized protein</fullName>
    </submittedName>
</protein>
<name>A0A9P1IU10_9PELO</name>
<proteinExistence type="predicted"/>